<evidence type="ECO:0000259" key="5">
    <source>
        <dbReference type="SMART" id="SM00385"/>
    </source>
</evidence>
<feature type="domain" description="Cyclin-like" evidence="5">
    <location>
        <begin position="73"/>
        <end position="175"/>
    </location>
</feature>
<dbReference type="SMART" id="SM00385">
    <property type="entry name" value="CYCLIN"/>
    <property type="match status" value="2"/>
</dbReference>
<evidence type="ECO:0000313" key="7">
    <source>
        <dbReference type="Proteomes" id="UP000243459"/>
    </source>
</evidence>
<sequence>MKRNILWIIEVAWEEAYTHRNRYLMAERKMDDLPHKCRFSWYWSRQEIEKYSASRKDGVDLRKETQIRTVYCSFLQDIGKRLGVPQVTIATAMMLCHRFYLHQSHRRNEWQTIATVSMFLASKVADTPCHLHKVVKVAYETMYQQEPASARRIYQKDIFEKQKELILNGERLLLCTVRYDFDIPLPYKPLHEAFRKLKITQKDVIQTAWNFVNNWLRTTLCLQYEPSYIAAGSLYLAAKHHNMKLPTGDGCIWWQLLEIVPKQLDEILQQMMELLGYNKRPLVSPAPEKPKVIQPPVASAEKEEEPSSSPESCVLSRDGSSIRSPSHEFSEEASSARLVELKKIREAQCELRNSESPVGVVEDCREEHALNKINVDRIKALMKTRKRKTEVNYKCIQALDDSSEESWIQRELEAGIELETKRQRQV</sequence>
<dbReference type="GO" id="GO:0016538">
    <property type="term" value="F:cyclin-dependent protein serine/threonine kinase regulator activity"/>
    <property type="evidence" value="ECO:0007669"/>
    <property type="project" value="InterPro"/>
</dbReference>
<dbReference type="AlphaFoldDB" id="A0A5P1EKP1"/>
<dbReference type="OMA" id="CDRAANR"/>
<dbReference type="Gene3D" id="1.10.472.10">
    <property type="entry name" value="Cyclin-like"/>
    <property type="match status" value="2"/>
</dbReference>
<reference evidence="7" key="1">
    <citation type="journal article" date="2017" name="Nat. Commun.">
        <title>The asparagus genome sheds light on the origin and evolution of a young Y chromosome.</title>
        <authorList>
            <person name="Harkess A."/>
            <person name="Zhou J."/>
            <person name="Xu C."/>
            <person name="Bowers J.E."/>
            <person name="Van der Hulst R."/>
            <person name="Ayyampalayam S."/>
            <person name="Mercati F."/>
            <person name="Riccardi P."/>
            <person name="McKain M.R."/>
            <person name="Kakrana A."/>
            <person name="Tang H."/>
            <person name="Ray J."/>
            <person name="Groenendijk J."/>
            <person name="Arikit S."/>
            <person name="Mathioni S.M."/>
            <person name="Nakano M."/>
            <person name="Shan H."/>
            <person name="Telgmann-Rauber A."/>
            <person name="Kanno A."/>
            <person name="Yue Z."/>
            <person name="Chen H."/>
            <person name="Li W."/>
            <person name="Chen Y."/>
            <person name="Xu X."/>
            <person name="Zhang Y."/>
            <person name="Luo S."/>
            <person name="Chen H."/>
            <person name="Gao J."/>
            <person name="Mao Z."/>
            <person name="Pires J.C."/>
            <person name="Luo M."/>
            <person name="Kudrna D."/>
            <person name="Wing R.A."/>
            <person name="Meyers B.C."/>
            <person name="Yi K."/>
            <person name="Kong H."/>
            <person name="Lavrijsen P."/>
            <person name="Sunseri F."/>
            <person name="Falavigna A."/>
            <person name="Ye Y."/>
            <person name="Leebens-Mack J.H."/>
            <person name="Chen G."/>
        </authorList>
    </citation>
    <scope>NUCLEOTIDE SEQUENCE [LARGE SCALE GENOMIC DNA]</scope>
    <source>
        <strain evidence="7">cv. DH0086</strain>
    </source>
</reference>
<accession>A0A5P1EKP1</accession>
<dbReference type="InterPro" id="IPR043198">
    <property type="entry name" value="Cyclin/Ssn8"/>
</dbReference>
<dbReference type="EMBL" id="CM007386">
    <property type="protein sequence ID" value="ONK66253.1"/>
    <property type="molecule type" value="Genomic_DNA"/>
</dbReference>
<dbReference type="PANTHER" id="PTHR10026">
    <property type="entry name" value="CYCLIN"/>
    <property type="match status" value="1"/>
</dbReference>
<dbReference type="InterPro" id="IPR006671">
    <property type="entry name" value="Cyclin_N"/>
</dbReference>
<evidence type="ECO:0000256" key="1">
    <source>
        <dbReference type="ARBA" id="ARBA00023127"/>
    </source>
</evidence>
<organism evidence="6 7">
    <name type="scientific">Asparagus officinalis</name>
    <name type="common">Garden asparagus</name>
    <dbReference type="NCBI Taxonomy" id="4686"/>
    <lineage>
        <taxon>Eukaryota</taxon>
        <taxon>Viridiplantae</taxon>
        <taxon>Streptophyta</taxon>
        <taxon>Embryophyta</taxon>
        <taxon>Tracheophyta</taxon>
        <taxon>Spermatophyta</taxon>
        <taxon>Magnoliopsida</taxon>
        <taxon>Liliopsida</taxon>
        <taxon>Asparagales</taxon>
        <taxon>Asparagaceae</taxon>
        <taxon>Asparagoideae</taxon>
        <taxon>Asparagus</taxon>
    </lineage>
</organism>
<evidence type="ECO:0000313" key="6">
    <source>
        <dbReference type="EMBL" id="ONK66253.1"/>
    </source>
</evidence>
<keyword evidence="7" id="KW-1185">Reference proteome</keyword>
<gene>
    <name evidence="6" type="ORF">A4U43_C06F5800</name>
</gene>
<feature type="domain" description="Cyclin-like" evidence="5">
    <location>
        <begin position="188"/>
        <end position="276"/>
    </location>
</feature>
<dbReference type="InterPro" id="IPR036915">
    <property type="entry name" value="Cyclin-like_sf"/>
</dbReference>
<dbReference type="InterPro" id="IPR013763">
    <property type="entry name" value="Cyclin-like_dom"/>
</dbReference>
<proteinExistence type="inferred from homology"/>
<dbReference type="Proteomes" id="UP000243459">
    <property type="component" value="Chromosome 6"/>
</dbReference>
<protein>
    <recommendedName>
        <fullName evidence="5">Cyclin-like domain-containing protein</fullName>
    </recommendedName>
</protein>
<dbReference type="FunFam" id="1.10.472.10:FF:000081">
    <property type="entry name" value="Cyclin family protein"/>
    <property type="match status" value="1"/>
</dbReference>
<evidence type="ECO:0000256" key="4">
    <source>
        <dbReference type="SAM" id="MobiDB-lite"/>
    </source>
</evidence>
<name>A0A5P1EKP1_ASPOF</name>
<evidence type="ECO:0000256" key="2">
    <source>
        <dbReference type="ARBA" id="ARBA00061204"/>
    </source>
</evidence>
<dbReference type="SUPFAM" id="SSF47954">
    <property type="entry name" value="Cyclin-like"/>
    <property type="match status" value="2"/>
</dbReference>
<dbReference type="Gramene" id="ONK66253">
    <property type="protein sequence ID" value="ONK66253"/>
    <property type="gene ID" value="A4U43_C06F5800"/>
</dbReference>
<evidence type="ECO:0000256" key="3">
    <source>
        <dbReference type="RuleBase" id="RU000383"/>
    </source>
</evidence>
<dbReference type="GO" id="GO:0006357">
    <property type="term" value="P:regulation of transcription by RNA polymerase II"/>
    <property type="evidence" value="ECO:0007669"/>
    <property type="project" value="InterPro"/>
</dbReference>
<keyword evidence="1 3" id="KW-0195">Cyclin</keyword>
<dbReference type="Pfam" id="PF00134">
    <property type="entry name" value="Cyclin_N"/>
    <property type="match status" value="1"/>
</dbReference>
<comment type="similarity">
    <text evidence="2">Belongs to the cyclin family. Cyclin T subfamily.</text>
</comment>
<feature type="region of interest" description="Disordered" evidence="4">
    <location>
        <begin position="285"/>
        <end position="329"/>
    </location>
</feature>